<evidence type="ECO:0000313" key="5">
    <source>
        <dbReference type="Proteomes" id="UP000199417"/>
    </source>
</evidence>
<gene>
    <name evidence="4" type="ORF">SAMN05444580_12314</name>
</gene>
<keyword evidence="2" id="KW-0186">Copper</keyword>
<evidence type="ECO:0000256" key="1">
    <source>
        <dbReference type="ARBA" id="ARBA00022723"/>
    </source>
</evidence>
<dbReference type="PANTHER" id="PTHR36507:SF1">
    <property type="entry name" value="BLL1555 PROTEIN"/>
    <property type="match status" value="1"/>
</dbReference>
<proteinExistence type="predicted"/>
<dbReference type="EMBL" id="FNAB01000023">
    <property type="protein sequence ID" value="SDE60430.1"/>
    <property type="molecule type" value="Genomic_DNA"/>
</dbReference>
<dbReference type="InterPro" id="IPR052721">
    <property type="entry name" value="ET_Amicyanin"/>
</dbReference>
<dbReference type="GO" id="GO:0009055">
    <property type="term" value="F:electron transfer activity"/>
    <property type="evidence" value="ECO:0007669"/>
    <property type="project" value="InterPro"/>
</dbReference>
<dbReference type="InterPro" id="IPR000923">
    <property type="entry name" value="BlueCu_1"/>
</dbReference>
<dbReference type="SUPFAM" id="SSF49503">
    <property type="entry name" value="Cupredoxins"/>
    <property type="match status" value="1"/>
</dbReference>
<organism evidence="4 5">
    <name type="scientific">Rhodococcus tukisamuensis</name>
    <dbReference type="NCBI Taxonomy" id="168276"/>
    <lineage>
        <taxon>Bacteria</taxon>
        <taxon>Bacillati</taxon>
        <taxon>Actinomycetota</taxon>
        <taxon>Actinomycetes</taxon>
        <taxon>Mycobacteriales</taxon>
        <taxon>Nocardiaceae</taxon>
        <taxon>Rhodococcus</taxon>
    </lineage>
</organism>
<keyword evidence="1" id="KW-0479">Metal-binding</keyword>
<dbReference type="PANTHER" id="PTHR36507">
    <property type="entry name" value="BLL1555 PROTEIN"/>
    <property type="match status" value="1"/>
</dbReference>
<dbReference type="STRING" id="168276.SAMN05444580_12314"/>
<keyword evidence="5" id="KW-1185">Reference proteome</keyword>
<dbReference type="Proteomes" id="UP000199417">
    <property type="component" value="Unassembled WGS sequence"/>
</dbReference>
<dbReference type="Gene3D" id="2.60.40.420">
    <property type="entry name" value="Cupredoxins - blue copper proteins"/>
    <property type="match status" value="1"/>
</dbReference>
<evidence type="ECO:0000259" key="3">
    <source>
        <dbReference type="Pfam" id="PF00127"/>
    </source>
</evidence>
<dbReference type="AlphaFoldDB" id="A0A1G7EA19"/>
<name>A0A1G7EA19_9NOCA</name>
<evidence type="ECO:0000313" key="4">
    <source>
        <dbReference type="EMBL" id="SDE60430.1"/>
    </source>
</evidence>
<sequence length="112" mass="11868">MASGLLLTSVLTGCATTESPEVSLTAGGSATVTISNMRFNPSILRIRAGDTVTWVFADQGTEHGVVSNANAQEYFESGVQSSGVYSHKFIRVGMSRYFCSEHASMGGTIIVR</sequence>
<accession>A0A1G7EA19</accession>
<feature type="domain" description="Blue (type 1) copper" evidence="3">
    <location>
        <begin position="30"/>
        <end position="111"/>
    </location>
</feature>
<dbReference type="Pfam" id="PF00127">
    <property type="entry name" value="Copper-bind"/>
    <property type="match status" value="1"/>
</dbReference>
<evidence type="ECO:0000256" key="2">
    <source>
        <dbReference type="ARBA" id="ARBA00023008"/>
    </source>
</evidence>
<reference evidence="4 5" key="1">
    <citation type="submission" date="2016-10" db="EMBL/GenBank/DDBJ databases">
        <authorList>
            <person name="de Groot N.N."/>
        </authorList>
    </citation>
    <scope>NUCLEOTIDE SEQUENCE [LARGE SCALE GENOMIC DNA]</scope>
    <source>
        <strain evidence="4 5">JCM 11308</strain>
    </source>
</reference>
<dbReference type="GO" id="GO:0005507">
    <property type="term" value="F:copper ion binding"/>
    <property type="evidence" value="ECO:0007669"/>
    <property type="project" value="InterPro"/>
</dbReference>
<protein>
    <submittedName>
        <fullName evidence="4">Plastocyanin</fullName>
    </submittedName>
</protein>
<dbReference type="InterPro" id="IPR008972">
    <property type="entry name" value="Cupredoxin"/>
</dbReference>